<name>A0AAD3XZT5_NEPGR</name>
<dbReference type="Proteomes" id="UP001279734">
    <property type="component" value="Unassembled WGS sequence"/>
</dbReference>
<evidence type="ECO:0000313" key="2">
    <source>
        <dbReference type="Proteomes" id="UP001279734"/>
    </source>
</evidence>
<accession>A0AAD3XZT5</accession>
<organism evidence="1 2">
    <name type="scientific">Nepenthes gracilis</name>
    <name type="common">Slender pitcher plant</name>
    <dbReference type="NCBI Taxonomy" id="150966"/>
    <lineage>
        <taxon>Eukaryota</taxon>
        <taxon>Viridiplantae</taxon>
        <taxon>Streptophyta</taxon>
        <taxon>Embryophyta</taxon>
        <taxon>Tracheophyta</taxon>
        <taxon>Spermatophyta</taxon>
        <taxon>Magnoliopsida</taxon>
        <taxon>eudicotyledons</taxon>
        <taxon>Gunneridae</taxon>
        <taxon>Pentapetalae</taxon>
        <taxon>Caryophyllales</taxon>
        <taxon>Nepenthaceae</taxon>
        <taxon>Nepenthes</taxon>
    </lineage>
</organism>
<sequence>MLDKLDKQDRNRIRYLTRLDGLIASLDLDIREDALGFFRSLLGIVSPNRTTANGIQHFNSMFLPVKSLASLFAISMTEKV</sequence>
<dbReference type="AlphaFoldDB" id="A0AAD3XZT5"/>
<protein>
    <submittedName>
        <fullName evidence="1">Uncharacterized protein</fullName>
    </submittedName>
</protein>
<comment type="caution">
    <text evidence="1">The sequence shown here is derived from an EMBL/GenBank/DDBJ whole genome shotgun (WGS) entry which is preliminary data.</text>
</comment>
<keyword evidence="2" id="KW-1185">Reference proteome</keyword>
<gene>
    <name evidence="1" type="ORF">Nepgr_024192</name>
</gene>
<proteinExistence type="predicted"/>
<reference evidence="1" key="1">
    <citation type="submission" date="2023-05" db="EMBL/GenBank/DDBJ databases">
        <title>Nepenthes gracilis genome sequencing.</title>
        <authorList>
            <person name="Fukushima K."/>
        </authorList>
    </citation>
    <scope>NUCLEOTIDE SEQUENCE</scope>
    <source>
        <strain evidence="1">SING2019-196</strain>
    </source>
</reference>
<dbReference type="EMBL" id="BSYO01000024">
    <property type="protein sequence ID" value="GMH22349.1"/>
    <property type="molecule type" value="Genomic_DNA"/>
</dbReference>
<evidence type="ECO:0000313" key="1">
    <source>
        <dbReference type="EMBL" id="GMH22349.1"/>
    </source>
</evidence>